<keyword evidence="6 9" id="KW-0862">Zinc</keyword>
<accession>A0A2A2J997</accession>
<dbReference type="GO" id="GO:0016020">
    <property type="term" value="C:membrane"/>
    <property type="evidence" value="ECO:0007669"/>
    <property type="project" value="TreeGrafter"/>
</dbReference>
<dbReference type="GO" id="GO:0005615">
    <property type="term" value="C:extracellular space"/>
    <property type="evidence" value="ECO:0007669"/>
    <property type="project" value="TreeGrafter"/>
</dbReference>
<evidence type="ECO:0000256" key="10">
    <source>
        <dbReference type="PIRSR" id="PIRSR634016-4"/>
    </source>
</evidence>
<dbReference type="STRING" id="2018661.A0A2A2J997"/>
<gene>
    <name evidence="15" type="ORF">WR25_00687</name>
</gene>
<keyword evidence="16" id="KW-1185">Reference proteome</keyword>
<feature type="domain" description="Aminopeptidase N-like N-terminal" evidence="14">
    <location>
        <begin position="703"/>
        <end position="833"/>
    </location>
</feature>
<dbReference type="Pfam" id="PF01433">
    <property type="entry name" value="Peptidase_M1"/>
    <property type="match status" value="1"/>
</dbReference>
<keyword evidence="4 9" id="KW-0479">Metal-binding</keyword>
<evidence type="ECO:0000256" key="3">
    <source>
        <dbReference type="ARBA" id="ARBA00022670"/>
    </source>
</evidence>
<comment type="caution">
    <text evidence="15">The sequence shown here is derived from an EMBL/GenBank/DDBJ whole genome shotgun (WGS) entry which is preliminary data.</text>
</comment>
<feature type="binding site" evidence="9">
    <location>
        <position position="131"/>
    </location>
    <ligand>
        <name>Zn(2+)</name>
        <dbReference type="ChEBI" id="CHEBI:29105"/>
        <note>catalytic</note>
    </ligand>
</feature>
<dbReference type="EMBL" id="LIAE01010586">
    <property type="protein sequence ID" value="PAV58360.1"/>
    <property type="molecule type" value="Genomic_DNA"/>
</dbReference>
<dbReference type="GO" id="GO:0008270">
    <property type="term" value="F:zinc ion binding"/>
    <property type="evidence" value="ECO:0007669"/>
    <property type="project" value="UniProtKB-UniRule"/>
</dbReference>
<dbReference type="InterPro" id="IPR050344">
    <property type="entry name" value="Peptidase_M1_aminopeptidases"/>
</dbReference>
<dbReference type="InterPro" id="IPR027268">
    <property type="entry name" value="Peptidase_M4/M1_CTD_sf"/>
</dbReference>
<dbReference type="InterPro" id="IPR034016">
    <property type="entry name" value="M1_APN-typ"/>
</dbReference>
<evidence type="ECO:0000256" key="11">
    <source>
        <dbReference type="RuleBase" id="RU364040"/>
    </source>
</evidence>
<dbReference type="AlphaFoldDB" id="A0A2A2J997"/>
<evidence type="ECO:0000259" key="12">
    <source>
        <dbReference type="Pfam" id="PF01433"/>
    </source>
</evidence>
<keyword evidence="5 11" id="KW-0378">Hydrolase</keyword>
<dbReference type="FunFam" id="1.10.390.10:FF:000006">
    <property type="entry name" value="Puromycin-sensitive aminopeptidase"/>
    <property type="match status" value="1"/>
</dbReference>
<dbReference type="Pfam" id="PF11838">
    <property type="entry name" value="ERAP1_C"/>
    <property type="match status" value="1"/>
</dbReference>
<dbReference type="EC" id="3.4.11.-" evidence="11"/>
<evidence type="ECO:0000259" key="14">
    <source>
        <dbReference type="Pfam" id="PF17900"/>
    </source>
</evidence>
<evidence type="ECO:0000256" key="9">
    <source>
        <dbReference type="PIRSR" id="PIRSR634016-3"/>
    </source>
</evidence>
<dbReference type="GO" id="GO:0005737">
    <property type="term" value="C:cytoplasm"/>
    <property type="evidence" value="ECO:0007669"/>
    <property type="project" value="TreeGrafter"/>
</dbReference>
<dbReference type="PRINTS" id="PR00756">
    <property type="entry name" value="ALADIPTASE"/>
</dbReference>
<dbReference type="PANTHER" id="PTHR11533:SF293">
    <property type="entry name" value="AMINOPEPTIDASE-2-RELATED"/>
    <property type="match status" value="1"/>
</dbReference>
<dbReference type="GO" id="GO:0042277">
    <property type="term" value="F:peptide binding"/>
    <property type="evidence" value="ECO:0007669"/>
    <property type="project" value="TreeGrafter"/>
</dbReference>
<dbReference type="GO" id="GO:0043171">
    <property type="term" value="P:peptide catabolic process"/>
    <property type="evidence" value="ECO:0007669"/>
    <property type="project" value="TreeGrafter"/>
</dbReference>
<keyword evidence="2 11" id="KW-0031">Aminopeptidase</keyword>
<dbReference type="InterPro" id="IPR042097">
    <property type="entry name" value="Aminopeptidase_N-like_N_sf"/>
</dbReference>
<evidence type="ECO:0000256" key="8">
    <source>
        <dbReference type="PIRSR" id="PIRSR634016-1"/>
    </source>
</evidence>
<dbReference type="InterPro" id="IPR024571">
    <property type="entry name" value="ERAP1-like_C_dom"/>
</dbReference>
<dbReference type="Gene3D" id="1.25.50.20">
    <property type="match status" value="1"/>
</dbReference>
<dbReference type="InterPro" id="IPR045357">
    <property type="entry name" value="Aminopeptidase_N-like_N"/>
</dbReference>
<evidence type="ECO:0000259" key="13">
    <source>
        <dbReference type="Pfam" id="PF11838"/>
    </source>
</evidence>
<dbReference type="Gene3D" id="1.10.390.10">
    <property type="entry name" value="Neutral Protease Domain 2"/>
    <property type="match status" value="1"/>
</dbReference>
<feature type="binding site" evidence="9">
    <location>
        <position position="135"/>
    </location>
    <ligand>
        <name>Zn(2+)</name>
        <dbReference type="ChEBI" id="CHEBI:29105"/>
        <note>catalytic</note>
    </ligand>
</feature>
<feature type="site" description="Transition state stabilizer" evidence="10">
    <location>
        <position position="213"/>
    </location>
</feature>
<evidence type="ECO:0000256" key="2">
    <source>
        <dbReference type="ARBA" id="ARBA00022438"/>
    </source>
</evidence>
<evidence type="ECO:0000256" key="5">
    <source>
        <dbReference type="ARBA" id="ARBA00022801"/>
    </source>
</evidence>
<sequence>MTQNFSDGWAMVNFDTTPIMSTYLIAVAVGPFVSANYTNDVGTIARAWGWTGQEAYLQFSAEVAGKCLYQLGVYTNFTYPLPKSDNLGLPQFPAGAMENWGLVIYAYDDLVFNPNTMTTDDMERCIIVICHELTHQWFGDLITMAWWSDLFLNEGFAEYFESFIQTKVYPEQFDYIDAAVVKNDVQGALRYDVSNGAHPIIDPNGPYFDTITYSKGASMLRMTQDVLGEDVMREGLQNYVQKFQYSNALHPDLFDEFDKVSQKYNIKDWCGNTLNVTHFLEPYFHQSNFPLISYSNAAFFTQPKTSQSPWQNVSSLKPSEFNYEWDIPLRTLYYYQRNANTAEWNGKISPSALIQMLGDEMAIVSDQQAKSLPYSYDRLLTLMRTIFRTSQFVNNPNGPLFEMVMSQIDYFASFFRDSVDAHLMHLFIYEIFGPAYSNLNWTLSNSWATNTFMETFLPYAVRYGLHDAANRTLTMYQNIKAACITSTNGTHWCNPYPPDLHRAIYCGATLYSNEAIDYFGNILNHYNNEVTNNYYFFQEYYALLEGLTCSQRPQDLKVLIRFFVNSKLNSRTIFGWLKYNSVAGDALFSYMMENPDQVLAYGGFSAYMDAMTFSWKSDRRMKQYSQLQNLKFTPDTQATYNTYMDRIGQSVTIQLFRYCQKVLFQINFMSSEFPMTLRWFYDNLVIMSHTPWRVRLDGNVVIPKGYSLIVQPYVPSLTTYMFYLNMTFTGASTMNFTVSQTTDTIRLNVHRIQIFPDYVTLTDSSTASDLLNGTLVQLSKDYDNAIMTIKFPLTLQTGTVYTLGFNYVGFILNKAASGVDANWNYYEFNDKKGQVFLLSDKKCFI</sequence>
<dbReference type="Gene3D" id="2.60.40.1730">
    <property type="entry name" value="tricorn interacting facor f3 domain"/>
    <property type="match status" value="2"/>
</dbReference>
<evidence type="ECO:0000256" key="4">
    <source>
        <dbReference type="ARBA" id="ARBA00022723"/>
    </source>
</evidence>
<feature type="domain" description="Peptidase M1 membrane alanine aminopeptidase" evidence="12">
    <location>
        <begin position="59"/>
        <end position="266"/>
    </location>
</feature>
<evidence type="ECO:0000313" key="15">
    <source>
        <dbReference type="EMBL" id="PAV58360.1"/>
    </source>
</evidence>
<dbReference type="PANTHER" id="PTHR11533">
    <property type="entry name" value="PROTEASE M1 ZINC METALLOPROTEASE"/>
    <property type="match status" value="1"/>
</dbReference>
<proteinExistence type="inferred from homology"/>
<keyword evidence="3 11" id="KW-0645">Protease</keyword>
<evidence type="ECO:0000313" key="16">
    <source>
        <dbReference type="Proteomes" id="UP000218231"/>
    </source>
</evidence>
<dbReference type="Proteomes" id="UP000218231">
    <property type="component" value="Unassembled WGS sequence"/>
</dbReference>
<dbReference type="Pfam" id="PF17900">
    <property type="entry name" value="Peptidase_M1_N"/>
    <property type="match status" value="1"/>
</dbReference>
<keyword evidence="7 11" id="KW-0482">Metalloprotease</keyword>
<feature type="domain" description="ERAP1-like C-terminal" evidence="13">
    <location>
        <begin position="346"/>
        <end position="626"/>
    </location>
</feature>
<evidence type="ECO:0000256" key="7">
    <source>
        <dbReference type="ARBA" id="ARBA00023049"/>
    </source>
</evidence>
<organism evidence="15 16">
    <name type="scientific">Diploscapter pachys</name>
    <dbReference type="NCBI Taxonomy" id="2018661"/>
    <lineage>
        <taxon>Eukaryota</taxon>
        <taxon>Metazoa</taxon>
        <taxon>Ecdysozoa</taxon>
        <taxon>Nematoda</taxon>
        <taxon>Chromadorea</taxon>
        <taxon>Rhabditida</taxon>
        <taxon>Rhabditina</taxon>
        <taxon>Rhabditomorpha</taxon>
        <taxon>Rhabditoidea</taxon>
        <taxon>Rhabditidae</taxon>
        <taxon>Diploscapter</taxon>
    </lineage>
</organism>
<dbReference type="GO" id="GO:0070006">
    <property type="term" value="F:metalloaminopeptidase activity"/>
    <property type="evidence" value="ECO:0007669"/>
    <property type="project" value="TreeGrafter"/>
</dbReference>
<dbReference type="OrthoDB" id="5868348at2759"/>
<feature type="binding site" evidence="9">
    <location>
        <position position="154"/>
    </location>
    <ligand>
        <name>Zn(2+)</name>
        <dbReference type="ChEBI" id="CHEBI:29105"/>
        <note>catalytic</note>
    </ligand>
</feature>
<comment type="similarity">
    <text evidence="1 11">Belongs to the peptidase M1 family.</text>
</comment>
<dbReference type="InterPro" id="IPR014782">
    <property type="entry name" value="Peptidase_M1_dom"/>
</dbReference>
<dbReference type="SUPFAM" id="SSF63737">
    <property type="entry name" value="Leukotriene A4 hydrolase N-terminal domain"/>
    <property type="match status" value="2"/>
</dbReference>
<feature type="active site" description="Proton acceptor" evidence="8">
    <location>
        <position position="132"/>
    </location>
</feature>
<dbReference type="CDD" id="cd09601">
    <property type="entry name" value="M1_APN-Q_like"/>
    <property type="match status" value="1"/>
</dbReference>
<evidence type="ECO:0000256" key="1">
    <source>
        <dbReference type="ARBA" id="ARBA00010136"/>
    </source>
</evidence>
<dbReference type="InterPro" id="IPR001930">
    <property type="entry name" value="Peptidase_M1"/>
</dbReference>
<reference evidence="15 16" key="1">
    <citation type="journal article" date="2017" name="Curr. Biol.">
        <title>Genome architecture and evolution of a unichromosomal asexual nematode.</title>
        <authorList>
            <person name="Fradin H."/>
            <person name="Zegar C."/>
            <person name="Gutwein M."/>
            <person name="Lucas J."/>
            <person name="Kovtun M."/>
            <person name="Corcoran D."/>
            <person name="Baugh L.R."/>
            <person name="Kiontke K."/>
            <person name="Gunsalus K."/>
            <person name="Fitch D.H."/>
            <person name="Piano F."/>
        </authorList>
    </citation>
    <scope>NUCLEOTIDE SEQUENCE [LARGE SCALE GENOMIC DNA]</scope>
    <source>
        <strain evidence="15">PF1309</strain>
    </source>
</reference>
<comment type="cofactor">
    <cofactor evidence="9 11">
        <name>Zn(2+)</name>
        <dbReference type="ChEBI" id="CHEBI:29105"/>
    </cofactor>
    <text evidence="9 11">Binds 1 zinc ion per subunit.</text>
</comment>
<dbReference type="SUPFAM" id="SSF55486">
    <property type="entry name" value="Metalloproteases ('zincins'), catalytic domain"/>
    <property type="match status" value="1"/>
</dbReference>
<name>A0A2A2J997_9BILA</name>
<evidence type="ECO:0000256" key="6">
    <source>
        <dbReference type="ARBA" id="ARBA00022833"/>
    </source>
</evidence>
<dbReference type="GO" id="GO:0006508">
    <property type="term" value="P:proteolysis"/>
    <property type="evidence" value="ECO:0007669"/>
    <property type="project" value="UniProtKB-KW"/>
</dbReference>
<protein>
    <recommendedName>
        <fullName evidence="11">Aminopeptidase</fullName>
        <ecNumber evidence="11">3.4.11.-</ecNumber>
    </recommendedName>
</protein>